<name>A0A6A6WTW0_9PLEO</name>
<feature type="domain" description="Zn(2)-C6 fungal-type" evidence="4">
    <location>
        <begin position="20"/>
        <end position="50"/>
    </location>
</feature>
<dbReference type="InterPro" id="IPR021858">
    <property type="entry name" value="Fun_TF"/>
</dbReference>
<accession>A0A6A6WTW0</accession>
<dbReference type="GO" id="GO:0001228">
    <property type="term" value="F:DNA-binding transcription activator activity, RNA polymerase II-specific"/>
    <property type="evidence" value="ECO:0007669"/>
    <property type="project" value="TreeGrafter"/>
</dbReference>
<proteinExistence type="predicted"/>
<dbReference type="OrthoDB" id="3546279at2759"/>
<dbReference type="Pfam" id="PF00172">
    <property type="entry name" value="Zn_clus"/>
    <property type="match status" value="1"/>
</dbReference>
<dbReference type="Pfam" id="PF11951">
    <property type="entry name" value="Fungal_trans_2"/>
    <property type="match status" value="1"/>
</dbReference>
<evidence type="ECO:0000313" key="6">
    <source>
        <dbReference type="Proteomes" id="UP000799757"/>
    </source>
</evidence>
<feature type="non-terminal residue" evidence="5">
    <location>
        <position position="482"/>
    </location>
</feature>
<evidence type="ECO:0000256" key="1">
    <source>
        <dbReference type="ARBA" id="ARBA00023242"/>
    </source>
</evidence>
<feature type="transmembrane region" description="Helical" evidence="3">
    <location>
        <begin position="418"/>
        <end position="438"/>
    </location>
</feature>
<evidence type="ECO:0000313" key="5">
    <source>
        <dbReference type="EMBL" id="KAF2787197.1"/>
    </source>
</evidence>
<dbReference type="EMBL" id="MU002349">
    <property type="protein sequence ID" value="KAF2787197.1"/>
    <property type="molecule type" value="Genomic_DNA"/>
</dbReference>
<keyword evidence="3" id="KW-0812">Transmembrane</keyword>
<dbReference type="InterPro" id="IPR053157">
    <property type="entry name" value="Sterol_Uptake_Regulator"/>
</dbReference>
<sequence length="482" mass="54167">MARRTPGFISKRPHRKSRAGCTTCKRKKVKCDESLPSCSYCALRKIDCTYPQETSGSSVSSGQEYQISPVSEEDFNSSPIQTPSWLVPAIQTSAGQLTKTDLELLHQYKTITWRSLSVRDEALIDSINREWIPQVAMSRSYLLYTILSISAAHRNILSPSKQAQDLATVYRHKSLTAYNTALQNITTDNYETLLMTSLLMQLLVPPPELPCSDAVLLEWLSTFVAMTQGLRVLASLKWASGIENLSVFPVFRRELRPLPPPPLINTGREDPRMYPRDGPLGETPAHPNPPAMYREEAVSAGMDMTNLPFRPQTLMGVSTPHLPPTWRSKPPTWQIPAPAFLPPPLMALLRSLIAPQPPSSPLDLHRATLLPALHALSPIFLSLYHYRLSPDVYVRIIVLPTFLTPEFLALVRAREPRALVVLAWWFAFVVLIPDMWWVRDVVPRLLQAASNVVMRCWCRSGEERKMLMDAVEGAFGVVRLVG</sequence>
<gene>
    <name evidence="5" type="ORF">K505DRAFT_421922</name>
</gene>
<feature type="transmembrane region" description="Helical" evidence="3">
    <location>
        <begin position="392"/>
        <end position="411"/>
    </location>
</feature>
<dbReference type="AlphaFoldDB" id="A0A6A6WTW0"/>
<keyword evidence="3" id="KW-0472">Membrane</keyword>
<keyword evidence="3" id="KW-1133">Transmembrane helix</keyword>
<dbReference type="Gene3D" id="4.10.240.10">
    <property type="entry name" value="Zn(2)-C6 fungal-type DNA-binding domain"/>
    <property type="match status" value="1"/>
</dbReference>
<dbReference type="InterPro" id="IPR001138">
    <property type="entry name" value="Zn2Cys6_DnaBD"/>
</dbReference>
<dbReference type="PROSITE" id="PS50048">
    <property type="entry name" value="ZN2_CY6_FUNGAL_2"/>
    <property type="match status" value="1"/>
</dbReference>
<keyword evidence="1" id="KW-0539">Nucleus</keyword>
<reference evidence="5" key="1">
    <citation type="journal article" date="2020" name="Stud. Mycol.">
        <title>101 Dothideomycetes genomes: a test case for predicting lifestyles and emergence of pathogens.</title>
        <authorList>
            <person name="Haridas S."/>
            <person name="Albert R."/>
            <person name="Binder M."/>
            <person name="Bloem J."/>
            <person name="Labutti K."/>
            <person name="Salamov A."/>
            <person name="Andreopoulos B."/>
            <person name="Baker S."/>
            <person name="Barry K."/>
            <person name="Bills G."/>
            <person name="Bluhm B."/>
            <person name="Cannon C."/>
            <person name="Castanera R."/>
            <person name="Culley D."/>
            <person name="Daum C."/>
            <person name="Ezra D."/>
            <person name="Gonzalez J."/>
            <person name="Henrissat B."/>
            <person name="Kuo A."/>
            <person name="Liang C."/>
            <person name="Lipzen A."/>
            <person name="Lutzoni F."/>
            <person name="Magnuson J."/>
            <person name="Mondo S."/>
            <person name="Nolan M."/>
            <person name="Ohm R."/>
            <person name="Pangilinan J."/>
            <person name="Park H.-J."/>
            <person name="Ramirez L."/>
            <person name="Alfaro M."/>
            <person name="Sun H."/>
            <person name="Tritt A."/>
            <person name="Yoshinaga Y."/>
            <person name="Zwiers L.-H."/>
            <person name="Turgeon B."/>
            <person name="Goodwin S."/>
            <person name="Spatafora J."/>
            <person name="Crous P."/>
            <person name="Grigoriev I."/>
        </authorList>
    </citation>
    <scope>NUCLEOTIDE SEQUENCE</scope>
    <source>
        <strain evidence="5">CBS 109.77</strain>
    </source>
</reference>
<protein>
    <recommendedName>
        <fullName evidence="4">Zn(2)-C6 fungal-type domain-containing protein</fullName>
    </recommendedName>
</protein>
<dbReference type="PANTHER" id="PTHR47784:SF5">
    <property type="entry name" value="STEROL UPTAKE CONTROL PROTEIN 2"/>
    <property type="match status" value="1"/>
</dbReference>
<dbReference type="Proteomes" id="UP000799757">
    <property type="component" value="Unassembled WGS sequence"/>
</dbReference>
<organism evidence="5 6">
    <name type="scientific">Melanomma pulvis-pyrius CBS 109.77</name>
    <dbReference type="NCBI Taxonomy" id="1314802"/>
    <lineage>
        <taxon>Eukaryota</taxon>
        <taxon>Fungi</taxon>
        <taxon>Dikarya</taxon>
        <taxon>Ascomycota</taxon>
        <taxon>Pezizomycotina</taxon>
        <taxon>Dothideomycetes</taxon>
        <taxon>Pleosporomycetidae</taxon>
        <taxon>Pleosporales</taxon>
        <taxon>Melanommataceae</taxon>
        <taxon>Melanomma</taxon>
    </lineage>
</organism>
<dbReference type="PROSITE" id="PS00463">
    <property type="entry name" value="ZN2_CY6_FUNGAL_1"/>
    <property type="match status" value="1"/>
</dbReference>
<dbReference type="GO" id="GO:0008270">
    <property type="term" value="F:zinc ion binding"/>
    <property type="evidence" value="ECO:0007669"/>
    <property type="project" value="InterPro"/>
</dbReference>
<dbReference type="SMART" id="SM00066">
    <property type="entry name" value="GAL4"/>
    <property type="match status" value="1"/>
</dbReference>
<feature type="region of interest" description="Disordered" evidence="2">
    <location>
        <begin position="261"/>
        <end position="289"/>
    </location>
</feature>
<evidence type="ECO:0000259" key="4">
    <source>
        <dbReference type="PROSITE" id="PS50048"/>
    </source>
</evidence>
<dbReference type="SUPFAM" id="SSF57701">
    <property type="entry name" value="Zn2/Cys6 DNA-binding domain"/>
    <property type="match status" value="1"/>
</dbReference>
<evidence type="ECO:0000256" key="3">
    <source>
        <dbReference type="SAM" id="Phobius"/>
    </source>
</evidence>
<dbReference type="PANTHER" id="PTHR47784">
    <property type="entry name" value="STEROL UPTAKE CONTROL PROTEIN 2"/>
    <property type="match status" value="1"/>
</dbReference>
<keyword evidence="6" id="KW-1185">Reference proteome</keyword>
<dbReference type="CDD" id="cd00067">
    <property type="entry name" value="GAL4"/>
    <property type="match status" value="1"/>
</dbReference>
<dbReference type="InterPro" id="IPR036864">
    <property type="entry name" value="Zn2-C6_fun-type_DNA-bd_sf"/>
</dbReference>
<evidence type="ECO:0000256" key="2">
    <source>
        <dbReference type="SAM" id="MobiDB-lite"/>
    </source>
</evidence>